<protein>
    <submittedName>
        <fullName evidence="2">Uncharacterized protein</fullName>
    </submittedName>
</protein>
<dbReference type="Proteomes" id="UP001530377">
    <property type="component" value="Unassembled WGS sequence"/>
</dbReference>
<sequence length="354" mass="40376">MGMRAHFARIGAMITLRAASAIFLGCSFWCLDGLLVAAFLRVPHHFICVHERRIAGQRRSPVHDATPNDDDTDEDGSETEKPPEGVATSLDQQKLSLEKIMKSISDETEISIKNASVLTTSRKQRLEREIELLKRLDPAHRVNNRGYSDLQNQELVVSELWSLWYGERGPLNEKKLHEIEEQLSDPSQWHDAENKYLNLIREHCCGADGNMDNIDLSNWVEPANRLATLLFLMGRLNESKQWCERILLAKPWHIGALSGVVMVCMKLNDEKGAIKYSLMGLPNLSSQMRSAREEWVKKNVQLAEKNLLRLEESNRIAYGESDEIHVRDSRSTTKMETKTEKLENDVGIGDSEWQ</sequence>
<comment type="caution">
    <text evidence="2">The sequence shown here is derived from an EMBL/GenBank/DDBJ whole genome shotgun (WGS) entry which is preliminary data.</text>
</comment>
<keyword evidence="3" id="KW-1185">Reference proteome</keyword>
<feature type="region of interest" description="Disordered" evidence="1">
    <location>
        <begin position="57"/>
        <end position="90"/>
    </location>
</feature>
<dbReference type="SUPFAM" id="SSF48452">
    <property type="entry name" value="TPR-like"/>
    <property type="match status" value="1"/>
</dbReference>
<evidence type="ECO:0000313" key="3">
    <source>
        <dbReference type="Proteomes" id="UP001530377"/>
    </source>
</evidence>
<feature type="compositionally biased region" description="Basic and acidic residues" evidence="1">
    <location>
        <begin position="327"/>
        <end position="344"/>
    </location>
</feature>
<dbReference type="AlphaFoldDB" id="A0ABD3SG86"/>
<organism evidence="2 3">
    <name type="scientific">Cyclostephanos tholiformis</name>
    <dbReference type="NCBI Taxonomy" id="382380"/>
    <lineage>
        <taxon>Eukaryota</taxon>
        <taxon>Sar</taxon>
        <taxon>Stramenopiles</taxon>
        <taxon>Ochrophyta</taxon>
        <taxon>Bacillariophyta</taxon>
        <taxon>Coscinodiscophyceae</taxon>
        <taxon>Thalassiosirophycidae</taxon>
        <taxon>Stephanodiscales</taxon>
        <taxon>Stephanodiscaceae</taxon>
        <taxon>Cyclostephanos</taxon>
    </lineage>
</organism>
<name>A0ABD3SG86_9STRA</name>
<dbReference type="InterPro" id="IPR011990">
    <property type="entry name" value="TPR-like_helical_dom_sf"/>
</dbReference>
<evidence type="ECO:0000313" key="2">
    <source>
        <dbReference type="EMBL" id="KAL3823398.1"/>
    </source>
</evidence>
<accession>A0ABD3SG86</accession>
<gene>
    <name evidence="2" type="ORF">ACHAXA_008893</name>
</gene>
<proteinExistence type="predicted"/>
<feature type="region of interest" description="Disordered" evidence="1">
    <location>
        <begin position="327"/>
        <end position="354"/>
    </location>
</feature>
<evidence type="ECO:0000256" key="1">
    <source>
        <dbReference type="SAM" id="MobiDB-lite"/>
    </source>
</evidence>
<reference evidence="2 3" key="1">
    <citation type="submission" date="2024-10" db="EMBL/GenBank/DDBJ databases">
        <title>Updated reference genomes for cyclostephanoid diatoms.</title>
        <authorList>
            <person name="Roberts W.R."/>
            <person name="Alverson A.J."/>
        </authorList>
    </citation>
    <scope>NUCLEOTIDE SEQUENCE [LARGE SCALE GENOMIC DNA]</scope>
    <source>
        <strain evidence="2 3">AJA228-03</strain>
    </source>
</reference>
<dbReference type="EMBL" id="JALLPB020000039">
    <property type="protein sequence ID" value="KAL3823398.1"/>
    <property type="molecule type" value="Genomic_DNA"/>
</dbReference>
<feature type="compositionally biased region" description="Acidic residues" evidence="1">
    <location>
        <begin position="67"/>
        <end position="77"/>
    </location>
</feature>